<protein>
    <submittedName>
        <fullName evidence="5">GntR family transcriptional regulator</fullName>
    </submittedName>
</protein>
<gene>
    <name evidence="5" type="ORF">C8N35_1011464</name>
</gene>
<proteinExistence type="predicted"/>
<evidence type="ECO:0000256" key="2">
    <source>
        <dbReference type="ARBA" id="ARBA00023125"/>
    </source>
</evidence>
<dbReference type="EMBL" id="QAYG01000001">
    <property type="protein sequence ID" value="PTW63411.1"/>
    <property type="molecule type" value="Genomic_DNA"/>
</dbReference>
<name>A0A2T5VI28_9HYPH</name>
<dbReference type="Proteomes" id="UP000244081">
    <property type="component" value="Unassembled WGS sequence"/>
</dbReference>
<keyword evidence="3" id="KW-0804">Transcription</keyword>
<accession>A0A2T5VI28</accession>
<dbReference type="Gene3D" id="1.20.120.530">
    <property type="entry name" value="GntR ligand-binding domain-like"/>
    <property type="match status" value="1"/>
</dbReference>
<dbReference type="PRINTS" id="PR00035">
    <property type="entry name" value="HTHGNTR"/>
</dbReference>
<keyword evidence="2" id="KW-0238">DNA-binding</keyword>
<sequence>MADTFEFESDRAYGRIVELIFGGAVDPAKPLSERKLSERLGIGRMPVREALRKLEREGVVEVKPARGTFIRTVSADDLTEVYELRESLECLATRRAAMRGPSPALANCGARLRVMGRDPSAFTSREIDDVGTEFHDALIESAGSTPLEEMVRFMRMRFRLAFHLPRYFAHELVAEILLEHIALFEAIANRSPDTAEDLMRAHLRRGLQIRLDLDRSSPNLQKLTSRPKENIE</sequence>
<dbReference type="InterPro" id="IPR036388">
    <property type="entry name" value="WH-like_DNA-bd_sf"/>
</dbReference>
<dbReference type="SUPFAM" id="SSF46785">
    <property type="entry name" value="Winged helix' DNA-binding domain"/>
    <property type="match status" value="1"/>
</dbReference>
<dbReference type="PANTHER" id="PTHR43537">
    <property type="entry name" value="TRANSCRIPTIONAL REGULATOR, GNTR FAMILY"/>
    <property type="match status" value="1"/>
</dbReference>
<dbReference type="InterPro" id="IPR036390">
    <property type="entry name" value="WH_DNA-bd_sf"/>
</dbReference>
<reference evidence="5 6" key="1">
    <citation type="submission" date="2018-04" db="EMBL/GenBank/DDBJ databases">
        <title>Genomic Encyclopedia of Archaeal and Bacterial Type Strains, Phase II (KMG-II): from individual species to whole genera.</title>
        <authorList>
            <person name="Goeker M."/>
        </authorList>
    </citation>
    <scope>NUCLEOTIDE SEQUENCE [LARGE SCALE GENOMIC DNA]</scope>
    <source>
        <strain evidence="5 6">DSM 23382</strain>
    </source>
</reference>
<keyword evidence="6" id="KW-1185">Reference proteome</keyword>
<evidence type="ECO:0000313" key="5">
    <source>
        <dbReference type="EMBL" id="PTW63411.1"/>
    </source>
</evidence>
<dbReference type="GO" id="GO:0003700">
    <property type="term" value="F:DNA-binding transcription factor activity"/>
    <property type="evidence" value="ECO:0007669"/>
    <property type="project" value="InterPro"/>
</dbReference>
<dbReference type="SMART" id="SM00345">
    <property type="entry name" value="HTH_GNTR"/>
    <property type="match status" value="1"/>
</dbReference>
<comment type="caution">
    <text evidence="5">The sequence shown here is derived from an EMBL/GenBank/DDBJ whole genome shotgun (WGS) entry which is preliminary data.</text>
</comment>
<keyword evidence="1" id="KW-0805">Transcription regulation</keyword>
<evidence type="ECO:0000313" key="6">
    <source>
        <dbReference type="Proteomes" id="UP000244081"/>
    </source>
</evidence>
<dbReference type="PANTHER" id="PTHR43537:SF5">
    <property type="entry name" value="UXU OPERON TRANSCRIPTIONAL REGULATOR"/>
    <property type="match status" value="1"/>
</dbReference>
<dbReference type="GO" id="GO:0003677">
    <property type="term" value="F:DNA binding"/>
    <property type="evidence" value="ECO:0007669"/>
    <property type="project" value="UniProtKB-KW"/>
</dbReference>
<dbReference type="InterPro" id="IPR000524">
    <property type="entry name" value="Tscrpt_reg_HTH_GntR"/>
</dbReference>
<dbReference type="SUPFAM" id="SSF48008">
    <property type="entry name" value="GntR ligand-binding domain-like"/>
    <property type="match status" value="1"/>
</dbReference>
<dbReference type="InterPro" id="IPR011711">
    <property type="entry name" value="GntR_C"/>
</dbReference>
<evidence type="ECO:0000259" key="4">
    <source>
        <dbReference type="PROSITE" id="PS50949"/>
    </source>
</evidence>
<dbReference type="CDD" id="cd07377">
    <property type="entry name" value="WHTH_GntR"/>
    <property type="match status" value="1"/>
</dbReference>
<dbReference type="PROSITE" id="PS50949">
    <property type="entry name" value="HTH_GNTR"/>
    <property type="match status" value="1"/>
</dbReference>
<dbReference type="SMART" id="SM00895">
    <property type="entry name" value="FCD"/>
    <property type="match status" value="1"/>
</dbReference>
<dbReference type="AlphaFoldDB" id="A0A2T5VI28"/>
<dbReference type="OrthoDB" id="7620579at2"/>
<organism evidence="5 6">
    <name type="scientific">Breoghania corrubedonensis</name>
    <dbReference type="NCBI Taxonomy" id="665038"/>
    <lineage>
        <taxon>Bacteria</taxon>
        <taxon>Pseudomonadati</taxon>
        <taxon>Pseudomonadota</taxon>
        <taxon>Alphaproteobacteria</taxon>
        <taxon>Hyphomicrobiales</taxon>
        <taxon>Stappiaceae</taxon>
        <taxon>Breoghania</taxon>
    </lineage>
</organism>
<feature type="domain" description="HTH gntR-type" evidence="4">
    <location>
        <begin position="6"/>
        <end position="73"/>
    </location>
</feature>
<dbReference type="InterPro" id="IPR008920">
    <property type="entry name" value="TF_FadR/GntR_C"/>
</dbReference>
<dbReference type="Pfam" id="PF00392">
    <property type="entry name" value="GntR"/>
    <property type="match status" value="1"/>
</dbReference>
<evidence type="ECO:0000256" key="3">
    <source>
        <dbReference type="ARBA" id="ARBA00023163"/>
    </source>
</evidence>
<dbReference type="RefSeq" id="WP_107988844.1">
    <property type="nucleotide sequence ID" value="NZ_QAYG01000001.1"/>
</dbReference>
<dbReference type="Pfam" id="PF07729">
    <property type="entry name" value="FCD"/>
    <property type="match status" value="1"/>
</dbReference>
<evidence type="ECO:0000256" key="1">
    <source>
        <dbReference type="ARBA" id="ARBA00023015"/>
    </source>
</evidence>
<dbReference type="Gene3D" id="1.10.10.10">
    <property type="entry name" value="Winged helix-like DNA-binding domain superfamily/Winged helix DNA-binding domain"/>
    <property type="match status" value="1"/>
</dbReference>